<dbReference type="InterPro" id="IPR032710">
    <property type="entry name" value="NTF2-like_dom_sf"/>
</dbReference>
<dbReference type="PANTHER" id="PTHR33747:SF1">
    <property type="entry name" value="ADENYLATE CYCLASE-ASSOCIATED CAP C-TERMINAL DOMAIN-CONTAINING PROTEIN"/>
    <property type="match status" value="1"/>
</dbReference>
<dbReference type="EMBL" id="PGGS01000110">
    <property type="protein sequence ID" value="PNH08962.1"/>
    <property type="molecule type" value="Genomic_DNA"/>
</dbReference>
<proteinExistence type="predicted"/>
<dbReference type="Gene3D" id="3.10.450.50">
    <property type="match status" value="1"/>
</dbReference>
<evidence type="ECO:0000313" key="3">
    <source>
        <dbReference type="EMBL" id="PNH08962.1"/>
    </source>
</evidence>
<sequence length="155" mass="17062">GCCAPYHRGAAAVPTAEAMLRSRYSAYAAKDPQYIADTTHPDSPEFVGSRSSYTGAVKQTMRRLDPLKLTILKEDAGASADESFITFKLNRRIRDPEVPRNAPELDEVTERSRFERIGGRWYYMESSFEGEEGAGAPAAAAKEEAPKKKGLLGLF</sequence>
<keyword evidence="4" id="KW-1185">Reference proteome</keyword>
<feature type="domain" description="YchJ-like middle NTF2-like" evidence="2">
    <location>
        <begin position="15"/>
        <end position="125"/>
    </location>
</feature>
<evidence type="ECO:0000259" key="2">
    <source>
        <dbReference type="Pfam" id="PF17775"/>
    </source>
</evidence>
<dbReference type="AlphaFoldDB" id="A0A2J8A8U6"/>
<reference evidence="3 4" key="1">
    <citation type="journal article" date="2017" name="Mol. Biol. Evol.">
        <title>The 4-celled Tetrabaena socialis nuclear genome reveals the essential components for genetic control of cell number at the origin of multicellularity in the volvocine lineage.</title>
        <authorList>
            <person name="Featherston J."/>
            <person name="Arakaki Y."/>
            <person name="Hanschen E.R."/>
            <person name="Ferris P.J."/>
            <person name="Michod R.E."/>
            <person name="Olson B.J.S.C."/>
            <person name="Nozaki H."/>
            <person name="Durand P.M."/>
        </authorList>
    </citation>
    <scope>NUCLEOTIDE SEQUENCE [LARGE SCALE GENOMIC DNA]</scope>
    <source>
        <strain evidence="3 4">NIES-571</strain>
    </source>
</reference>
<evidence type="ECO:0000256" key="1">
    <source>
        <dbReference type="SAM" id="MobiDB-lite"/>
    </source>
</evidence>
<protein>
    <recommendedName>
        <fullName evidence="2">YchJ-like middle NTF2-like domain-containing protein</fullName>
    </recommendedName>
</protein>
<feature type="non-terminal residue" evidence="3">
    <location>
        <position position="1"/>
    </location>
</feature>
<dbReference type="Proteomes" id="UP000236333">
    <property type="component" value="Unassembled WGS sequence"/>
</dbReference>
<feature type="region of interest" description="Disordered" evidence="1">
    <location>
        <begin position="132"/>
        <end position="155"/>
    </location>
</feature>
<dbReference type="Pfam" id="PF17775">
    <property type="entry name" value="YchJ_M-like"/>
    <property type="match status" value="1"/>
</dbReference>
<accession>A0A2J8A8U6</accession>
<dbReference type="InterPro" id="IPR048469">
    <property type="entry name" value="YchJ-like_M"/>
</dbReference>
<comment type="caution">
    <text evidence="3">The sequence shown here is derived from an EMBL/GenBank/DDBJ whole genome shotgun (WGS) entry which is preliminary data.</text>
</comment>
<dbReference type="SUPFAM" id="SSF54427">
    <property type="entry name" value="NTF2-like"/>
    <property type="match status" value="1"/>
</dbReference>
<name>A0A2J8A8U6_9CHLO</name>
<organism evidence="3 4">
    <name type="scientific">Tetrabaena socialis</name>
    <dbReference type="NCBI Taxonomy" id="47790"/>
    <lineage>
        <taxon>Eukaryota</taxon>
        <taxon>Viridiplantae</taxon>
        <taxon>Chlorophyta</taxon>
        <taxon>core chlorophytes</taxon>
        <taxon>Chlorophyceae</taxon>
        <taxon>CS clade</taxon>
        <taxon>Chlamydomonadales</taxon>
        <taxon>Tetrabaenaceae</taxon>
        <taxon>Tetrabaena</taxon>
    </lineage>
</organism>
<gene>
    <name evidence="3" type="ORF">TSOC_004478</name>
</gene>
<dbReference type="OrthoDB" id="539593at2759"/>
<dbReference type="PANTHER" id="PTHR33747">
    <property type="entry name" value="UPF0225 PROTEIN SCO1677"/>
    <property type="match status" value="1"/>
</dbReference>
<evidence type="ECO:0000313" key="4">
    <source>
        <dbReference type="Proteomes" id="UP000236333"/>
    </source>
</evidence>